<keyword evidence="8 10" id="KW-0472">Membrane</keyword>
<dbReference type="InterPro" id="IPR031468">
    <property type="entry name" value="SMP_LBD"/>
</dbReference>
<keyword evidence="3 10" id="KW-0812">Transmembrane</keyword>
<dbReference type="AlphaFoldDB" id="A0A0N1IU13"/>
<dbReference type="PANTHER" id="PTHR13466">
    <property type="entry name" value="TEX2 PROTEIN-RELATED"/>
    <property type="match status" value="1"/>
</dbReference>
<keyword evidence="2" id="KW-0813">Transport</keyword>
<evidence type="ECO:0000256" key="6">
    <source>
        <dbReference type="ARBA" id="ARBA00023055"/>
    </source>
</evidence>
<evidence type="ECO:0000256" key="5">
    <source>
        <dbReference type="ARBA" id="ARBA00022989"/>
    </source>
</evidence>
<comment type="subcellular location">
    <subcellularLocation>
        <location evidence="1">Endoplasmic reticulum membrane</location>
    </subcellularLocation>
</comment>
<feature type="region of interest" description="Disordered" evidence="9">
    <location>
        <begin position="139"/>
        <end position="169"/>
    </location>
</feature>
<accession>A0A0N1IU13</accession>
<dbReference type="GO" id="GO:0005789">
    <property type="term" value="C:endoplasmic reticulum membrane"/>
    <property type="evidence" value="ECO:0007669"/>
    <property type="project" value="UniProtKB-SubCell"/>
</dbReference>
<evidence type="ECO:0000259" key="11">
    <source>
        <dbReference type="PROSITE" id="PS51847"/>
    </source>
</evidence>
<dbReference type="STRING" id="166423.A0A0N1IU13"/>
<proteinExistence type="predicted"/>
<evidence type="ECO:0000256" key="8">
    <source>
        <dbReference type="ARBA" id="ARBA00023136"/>
    </source>
</evidence>
<feature type="transmembrane region" description="Helical" evidence="10">
    <location>
        <begin position="275"/>
        <end position="293"/>
    </location>
</feature>
<dbReference type="PROSITE" id="PS51847">
    <property type="entry name" value="SMP"/>
    <property type="match status" value="1"/>
</dbReference>
<dbReference type="PANTHER" id="PTHR13466:SF0">
    <property type="entry name" value="SMP-LTD DOMAIN-CONTAINING PROTEIN"/>
    <property type="match status" value="1"/>
</dbReference>
<organism evidence="12 13">
    <name type="scientific">Melipona quadrifasciata</name>
    <dbReference type="NCBI Taxonomy" id="166423"/>
    <lineage>
        <taxon>Eukaryota</taxon>
        <taxon>Metazoa</taxon>
        <taxon>Ecdysozoa</taxon>
        <taxon>Arthropoda</taxon>
        <taxon>Hexapoda</taxon>
        <taxon>Insecta</taxon>
        <taxon>Pterygota</taxon>
        <taxon>Neoptera</taxon>
        <taxon>Endopterygota</taxon>
        <taxon>Hymenoptera</taxon>
        <taxon>Apocrita</taxon>
        <taxon>Aculeata</taxon>
        <taxon>Apoidea</taxon>
        <taxon>Anthophila</taxon>
        <taxon>Apidae</taxon>
        <taxon>Melipona</taxon>
    </lineage>
</organism>
<dbReference type="GO" id="GO:0008289">
    <property type="term" value="F:lipid binding"/>
    <property type="evidence" value="ECO:0007669"/>
    <property type="project" value="UniProtKB-KW"/>
</dbReference>
<feature type="region of interest" description="Disordered" evidence="9">
    <location>
        <begin position="625"/>
        <end position="750"/>
    </location>
</feature>
<feature type="region of interest" description="Disordered" evidence="9">
    <location>
        <begin position="983"/>
        <end position="1012"/>
    </location>
</feature>
<keyword evidence="4" id="KW-0256">Endoplasmic reticulum</keyword>
<feature type="compositionally biased region" description="Polar residues" evidence="9">
    <location>
        <begin position="1001"/>
        <end position="1012"/>
    </location>
</feature>
<name>A0A0N1IU13_9HYME</name>
<feature type="compositionally biased region" description="Acidic residues" evidence="9">
    <location>
        <begin position="715"/>
        <end position="747"/>
    </location>
</feature>
<keyword evidence="6" id="KW-0445">Lipid transport</keyword>
<evidence type="ECO:0000256" key="7">
    <source>
        <dbReference type="ARBA" id="ARBA00023121"/>
    </source>
</evidence>
<feature type="compositionally biased region" description="Acidic residues" evidence="9">
    <location>
        <begin position="984"/>
        <end position="998"/>
    </location>
</feature>
<keyword evidence="13" id="KW-1185">Reference proteome</keyword>
<sequence>MNAKHSPRKITLAMIKGETNLDKYLIDRLFLFRQGKPIATSVPVIHYHASNDELEEIYPSTDEEKQLTPECEKISSKVTSSPSRCIHESDISENNSETRSVSAENILLEGTPPSLDPWKVFSDIKGKITKTFEEKLSEIKSDKKKRRNSKAESSSISDLEDQGCVTPCDEKADDIRKRGNVTRYVGFSQVKTGLKDKSLQDESVESGIEASEFSQNVSEDVASLANDPSNSEPSCNNNNYTVFPQQSYTYSVAFSKKIDFKTVLSQLIKQLICQATYKSIAAFIAISCIYYVIPLAEYLLGFMMGVFVTVTFYDIVTKLKKILTTMPDEGCLPSPPIPILEIPAVEEHAVVERYQGWLNELPYKYEPNNYHVARTKSVFFRLEGNILRIMETRMKVPKKAVWDEPKHKLKFVKKRVYNLTEAKIELLPCGLIKRRRWSKKYPICITLGKKALICNVILKSTTNDECSINSYKVDLKEKVGCKSNKKYTKKLDGDTQDENEILLVNMEHEEPIVRREISEFVEMEDTDEDDDDNKNYDYDSASDYFDNECVKYEDCFVNSKETEKHEEEKLKKKKKDYKEQQKEEDRIKGDLKKSYTCTVKKRKKRKDIPSETKTCKKSIITTWNKRKDDWEEDEEEEEEEDEEETEDEEEEEGKKITMKINVEKDNEEKEKSGRKERQELEKLEGEDEETATDNYGSYCHDRVHKKKKRNRKNEEEDEEEEEEEEEDELEEEDEREGEEDEEEEHYNDDEGKNKLKIFIFARTDREKEDWYRRLVLAASRSVKKNDSLLFTIDISSNMSSSQSSTQHKIVSAESKSSFSANNSHETVPELTYNAYMAKYMDSNYSPMSEGAISTSAESTLWMNCLIARILFDVRKCPETIHLIQDKIQRKLSNIKLPYFMECLLVSEITIGQAAPVIHSVTKPMINERGLWLDLDITYKGSLTMTVETKLNLMKLTRTGSVPDDTIISTKKPNEVVTRSPIFDSDVEDTPETSTEDDCDNSRTQSYNVTKETTSTQSSGKKFLSMVDKIAANKYFQHATELSYVRRAMEGVSNTEIRLMVTVSSIEGCLSLNIPPAPSDRLWYGFKPVPKVSLTVKPAVGERTVNIVYITKWIETKLLREFEKVVVLPNMDDLILPLCPNYPYTTMR</sequence>
<dbReference type="EMBL" id="KQ435714">
    <property type="protein sequence ID" value="KOX79224.1"/>
    <property type="molecule type" value="Genomic_DNA"/>
</dbReference>
<dbReference type="GO" id="GO:0006869">
    <property type="term" value="P:lipid transport"/>
    <property type="evidence" value="ECO:0007669"/>
    <property type="project" value="UniProtKB-KW"/>
</dbReference>
<evidence type="ECO:0000256" key="1">
    <source>
        <dbReference type="ARBA" id="ARBA00004586"/>
    </source>
</evidence>
<reference evidence="12 13" key="1">
    <citation type="submission" date="2015-07" db="EMBL/GenBank/DDBJ databases">
        <title>The genome of Melipona quadrifasciata.</title>
        <authorList>
            <person name="Pan H."/>
            <person name="Kapheim K."/>
        </authorList>
    </citation>
    <scope>NUCLEOTIDE SEQUENCE [LARGE SCALE GENOMIC DNA]</scope>
    <source>
        <strain evidence="12">0111107301</strain>
        <tissue evidence="12">Whole body</tissue>
    </source>
</reference>
<keyword evidence="7" id="KW-0446">Lipid-binding</keyword>
<evidence type="ECO:0000256" key="2">
    <source>
        <dbReference type="ARBA" id="ARBA00022448"/>
    </source>
</evidence>
<dbReference type="OrthoDB" id="26740at2759"/>
<feature type="compositionally biased region" description="Basic and acidic residues" evidence="9">
    <location>
        <begin position="661"/>
        <end position="683"/>
    </location>
</feature>
<feature type="region of interest" description="Disordered" evidence="9">
    <location>
        <begin position="567"/>
        <end position="589"/>
    </location>
</feature>
<evidence type="ECO:0000256" key="3">
    <source>
        <dbReference type="ARBA" id="ARBA00022692"/>
    </source>
</evidence>
<evidence type="ECO:0000256" key="9">
    <source>
        <dbReference type="SAM" id="MobiDB-lite"/>
    </source>
</evidence>
<evidence type="ECO:0000256" key="10">
    <source>
        <dbReference type="SAM" id="Phobius"/>
    </source>
</evidence>
<evidence type="ECO:0000313" key="12">
    <source>
        <dbReference type="EMBL" id="KOX79224.1"/>
    </source>
</evidence>
<gene>
    <name evidence="12" type="ORF">WN51_07226</name>
</gene>
<evidence type="ECO:0000313" key="13">
    <source>
        <dbReference type="Proteomes" id="UP000053105"/>
    </source>
</evidence>
<dbReference type="CDD" id="cd21675">
    <property type="entry name" value="SMP_TEX2"/>
    <property type="match status" value="1"/>
</dbReference>
<feature type="compositionally biased region" description="Basic residues" evidence="9">
    <location>
        <begin position="702"/>
        <end position="711"/>
    </location>
</feature>
<protein>
    <submittedName>
        <fullName evidence="12">Testis-expressed sequence 2 protein</fullName>
    </submittedName>
</protein>
<dbReference type="Proteomes" id="UP000053105">
    <property type="component" value="Unassembled WGS sequence"/>
</dbReference>
<feature type="compositionally biased region" description="Acidic residues" evidence="9">
    <location>
        <begin position="630"/>
        <end position="651"/>
    </location>
</feature>
<keyword evidence="5 10" id="KW-1133">Transmembrane helix</keyword>
<feature type="domain" description="SMP-LTD" evidence="11">
    <location>
        <begin position="855"/>
        <end position="1136"/>
    </location>
</feature>
<evidence type="ECO:0000256" key="4">
    <source>
        <dbReference type="ARBA" id="ARBA00022824"/>
    </source>
</evidence>